<keyword evidence="1" id="KW-0732">Signal</keyword>
<dbReference type="PROSITE" id="PS51257">
    <property type="entry name" value="PROKAR_LIPOPROTEIN"/>
    <property type="match status" value="1"/>
</dbReference>
<protein>
    <submittedName>
        <fullName evidence="2">Uncharacterized protein</fullName>
    </submittedName>
</protein>
<evidence type="ECO:0000256" key="1">
    <source>
        <dbReference type="SAM" id="SignalP"/>
    </source>
</evidence>
<sequence length="156" mass="17253">MRKIFVMCLAIVMVVACKSKSATATRLDRGTQVALKGNWTLSKVVFPGSDYIKINAFDLADSKCFVGSQWKFISNNNKGEFALNQGNCPAYSSPITWFINDEGKFVMKILDESKAKKVKEGYVLTVANVTDSSFELIDTANVGGKSVQVVYQFVRN</sequence>
<evidence type="ECO:0000313" key="2">
    <source>
        <dbReference type="EMBL" id="RXR22554.1"/>
    </source>
</evidence>
<feature type="signal peptide" evidence="1">
    <location>
        <begin position="1"/>
        <end position="24"/>
    </location>
</feature>
<organism evidence="2 3">
    <name type="scientific">Flavobacterium stagni</name>
    <dbReference type="NCBI Taxonomy" id="2506421"/>
    <lineage>
        <taxon>Bacteria</taxon>
        <taxon>Pseudomonadati</taxon>
        <taxon>Bacteroidota</taxon>
        <taxon>Flavobacteriia</taxon>
        <taxon>Flavobacteriales</taxon>
        <taxon>Flavobacteriaceae</taxon>
        <taxon>Flavobacterium</taxon>
    </lineage>
</organism>
<dbReference type="EMBL" id="SBKN01000004">
    <property type="protein sequence ID" value="RXR22554.1"/>
    <property type="molecule type" value="Genomic_DNA"/>
</dbReference>
<dbReference type="Proteomes" id="UP000289857">
    <property type="component" value="Unassembled WGS sequence"/>
</dbReference>
<accession>A0A4V1N2M9</accession>
<proteinExistence type="predicted"/>
<gene>
    <name evidence="2" type="ORF">EQG61_08200</name>
</gene>
<reference evidence="3" key="1">
    <citation type="submission" date="2019-01" db="EMBL/GenBank/DDBJ databases">
        <title>Cytophagaceae bacterium strain CAR-16.</title>
        <authorList>
            <person name="Chen W.-M."/>
        </authorList>
    </citation>
    <scope>NUCLEOTIDE SEQUENCE [LARGE SCALE GENOMIC DNA]</scope>
    <source>
        <strain evidence="3">WWJ-16</strain>
    </source>
</reference>
<keyword evidence="3" id="KW-1185">Reference proteome</keyword>
<evidence type="ECO:0000313" key="3">
    <source>
        <dbReference type="Proteomes" id="UP000289857"/>
    </source>
</evidence>
<dbReference type="RefSeq" id="WP_129461439.1">
    <property type="nucleotide sequence ID" value="NZ_SBKN01000004.1"/>
</dbReference>
<dbReference type="AlphaFoldDB" id="A0A4V1N2M9"/>
<comment type="caution">
    <text evidence="2">The sequence shown here is derived from an EMBL/GenBank/DDBJ whole genome shotgun (WGS) entry which is preliminary data.</text>
</comment>
<feature type="chain" id="PRO_5021019301" evidence="1">
    <location>
        <begin position="25"/>
        <end position="156"/>
    </location>
</feature>
<dbReference type="OrthoDB" id="1121756at2"/>
<name>A0A4V1N2M9_9FLAO</name>